<dbReference type="GO" id="GO:0099621">
    <property type="term" value="F:undecaprenyl-phosphate 4-deoxy-4-formamido-L-arabinose transferase activity"/>
    <property type="evidence" value="ECO:0007669"/>
    <property type="project" value="TreeGrafter"/>
</dbReference>
<evidence type="ECO:0000256" key="6">
    <source>
        <dbReference type="ARBA" id="ARBA00022989"/>
    </source>
</evidence>
<dbReference type="PANTHER" id="PTHR48090:SF3">
    <property type="entry name" value="UNDECAPRENYL-PHOSPHATE 4-DEOXY-4-FORMAMIDO-L-ARABINOSE TRANSFERASE"/>
    <property type="match status" value="1"/>
</dbReference>
<dbReference type="CDD" id="cd04187">
    <property type="entry name" value="DPM1_like_bac"/>
    <property type="match status" value="1"/>
</dbReference>
<dbReference type="GO" id="GO:0009103">
    <property type="term" value="P:lipopolysaccharide biosynthetic process"/>
    <property type="evidence" value="ECO:0007669"/>
    <property type="project" value="UniProtKB-KW"/>
</dbReference>
<dbReference type="EMBL" id="ATJV01000049">
    <property type="protein sequence ID" value="EPZ15825.1"/>
    <property type="molecule type" value="Genomic_DNA"/>
</dbReference>
<dbReference type="Proteomes" id="UP000015455">
    <property type="component" value="Unassembled WGS sequence"/>
</dbReference>
<keyword evidence="4 8" id="KW-0812">Transmembrane</keyword>
<comment type="caution">
    <text evidence="10">The sequence shown here is derived from an EMBL/GenBank/DDBJ whole genome shotgun (WGS) entry which is preliminary data.</text>
</comment>
<evidence type="ECO:0000256" key="2">
    <source>
        <dbReference type="ARBA" id="ARBA00022676"/>
    </source>
</evidence>
<keyword evidence="5" id="KW-0448">Lipopolysaccharide biosynthesis</keyword>
<gene>
    <name evidence="10" type="ORF">M622_13795</name>
</gene>
<dbReference type="GO" id="GO:0005886">
    <property type="term" value="C:plasma membrane"/>
    <property type="evidence" value="ECO:0007669"/>
    <property type="project" value="TreeGrafter"/>
</dbReference>
<evidence type="ECO:0000256" key="4">
    <source>
        <dbReference type="ARBA" id="ARBA00022692"/>
    </source>
</evidence>
<proteinExistence type="predicted"/>
<evidence type="ECO:0000313" key="10">
    <source>
        <dbReference type="EMBL" id="EPZ15825.1"/>
    </source>
</evidence>
<dbReference type="PATRIC" id="fig|1348657.5.peg.1641"/>
<dbReference type="Gene3D" id="3.90.550.10">
    <property type="entry name" value="Spore Coat Polysaccharide Biosynthesis Protein SpsA, Chain A"/>
    <property type="match status" value="1"/>
</dbReference>
<evidence type="ECO:0000256" key="5">
    <source>
        <dbReference type="ARBA" id="ARBA00022985"/>
    </source>
</evidence>
<feature type="transmembrane region" description="Helical" evidence="8">
    <location>
        <begin position="246"/>
        <end position="272"/>
    </location>
</feature>
<keyword evidence="2" id="KW-0328">Glycosyltransferase</keyword>
<dbReference type="AlphaFoldDB" id="S9ZEQ7"/>
<keyword evidence="1" id="KW-1003">Cell membrane</keyword>
<organism evidence="10 11">
    <name type="scientific">Thauera terpenica 58Eu</name>
    <dbReference type="NCBI Taxonomy" id="1348657"/>
    <lineage>
        <taxon>Bacteria</taxon>
        <taxon>Pseudomonadati</taxon>
        <taxon>Pseudomonadota</taxon>
        <taxon>Betaproteobacteria</taxon>
        <taxon>Rhodocyclales</taxon>
        <taxon>Zoogloeaceae</taxon>
        <taxon>Thauera</taxon>
    </lineage>
</organism>
<evidence type="ECO:0000256" key="7">
    <source>
        <dbReference type="ARBA" id="ARBA00023136"/>
    </source>
</evidence>
<evidence type="ECO:0000259" key="9">
    <source>
        <dbReference type="Pfam" id="PF00535"/>
    </source>
</evidence>
<keyword evidence="7 8" id="KW-0472">Membrane</keyword>
<evidence type="ECO:0000256" key="1">
    <source>
        <dbReference type="ARBA" id="ARBA00022475"/>
    </source>
</evidence>
<dbReference type="InterPro" id="IPR050256">
    <property type="entry name" value="Glycosyltransferase_2"/>
</dbReference>
<feature type="transmembrane region" description="Helical" evidence="8">
    <location>
        <begin position="211"/>
        <end position="234"/>
    </location>
</feature>
<keyword evidence="3 10" id="KW-0808">Transferase</keyword>
<evidence type="ECO:0000256" key="3">
    <source>
        <dbReference type="ARBA" id="ARBA00022679"/>
    </source>
</evidence>
<evidence type="ECO:0000313" key="11">
    <source>
        <dbReference type="Proteomes" id="UP000015455"/>
    </source>
</evidence>
<accession>S9ZEQ7</accession>
<dbReference type="SUPFAM" id="SSF53448">
    <property type="entry name" value="Nucleotide-diphospho-sugar transferases"/>
    <property type="match status" value="1"/>
</dbReference>
<reference evidence="10 11" key="1">
    <citation type="submission" date="2013-06" db="EMBL/GenBank/DDBJ databases">
        <title>Draft genome sequence of Thauera terpenica.</title>
        <authorList>
            <person name="Liu B."/>
            <person name="Frostegard A.H."/>
            <person name="Shapleigh J.P."/>
        </authorList>
    </citation>
    <scope>NUCLEOTIDE SEQUENCE [LARGE SCALE GENOMIC DNA]</scope>
    <source>
        <strain evidence="10 11">58Eu</strain>
    </source>
</reference>
<keyword evidence="6 8" id="KW-1133">Transmembrane helix</keyword>
<dbReference type="InterPro" id="IPR001173">
    <property type="entry name" value="Glyco_trans_2-like"/>
</dbReference>
<dbReference type="PANTHER" id="PTHR48090">
    <property type="entry name" value="UNDECAPRENYL-PHOSPHATE 4-DEOXY-4-FORMAMIDO-L-ARABINOSE TRANSFERASE-RELATED"/>
    <property type="match status" value="1"/>
</dbReference>
<dbReference type="Pfam" id="PF00535">
    <property type="entry name" value="Glycos_transf_2"/>
    <property type="match status" value="1"/>
</dbReference>
<evidence type="ECO:0000256" key="8">
    <source>
        <dbReference type="SAM" id="Phobius"/>
    </source>
</evidence>
<sequence>MLPELHRRLVAALETIGDPFEIILVEDCGGDDSWSVIESLSAADPRVRGLRLARNYGQHNALLCGIRAARGELIVTIDDDLQNPPEEIHRLLVKLDEGCDVVYGYPQAETHGFLRDQASRITKLALKSAMGVESASKVSAFRVFRTRLREAFAAYCSPSVNIDVLLTWGTTRFGSVQVRQDERAIGDSGYTLRKLINHAINMMTGFSVLPLQIASVLGIAFGSVGFLVLLYVLLRYLIQGSAVPGFSFLASIIAIFSGVQLFALGIFGEYLARMHFRSMERPPYALMSSTRERAESENDHD</sequence>
<dbReference type="eggNOG" id="COG0463">
    <property type="taxonomic scope" value="Bacteria"/>
</dbReference>
<dbReference type="InterPro" id="IPR029044">
    <property type="entry name" value="Nucleotide-diphossugar_trans"/>
</dbReference>
<protein>
    <submittedName>
        <fullName evidence="10">Glycosyl transferase</fullName>
    </submittedName>
</protein>
<name>S9ZEQ7_9RHOO</name>
<dbReference type="STRING" id="1348657.M622_13795"/>
<feature type="domain" description="Glycosyltransferase 2-like" evidence="9">
    <location>
        <begin position="4"/>
        <end position="122"/>
    </location>
</feature>
<keyword evidence="11" id="KW-1185">Reference proteome</keyword>